<keyword evidence="1" id="KW-0812">Transmembrane</keyword>
<feature type="transmembrane region" description="Helical" evidence="1">
    <location>
        <begin position="70"/>
        <end position="91"/>
    </location>
</feature>
<feature type="transmembrane region" description="Helical" evidence="1">
    <location>
        <begin position="32"/>
        <end position="50"/>
    </location>
</feature>
<organism evidence="3 4">
    <name type="scientific">Kineosporia mesophila</name>
    <dbReference type="NCBI Taxonomy" id="566012"/>
    <lineage>
        <taxon>Bacteria</taxon>
        <taxon>Bacillati</taxon>
        <taxon>Actinomycetota</taxon>
        <taxon>Actinomycetes</taxon>
        <taxon>Kineosporiales</taxon>
        <taxon>Kineosporiaceae</taxon>
        <taxon>Kineosporia</taxon>
    </lineage>
</organism>
<gene>
    <name evidence="3" type="ORF">GCM10022223_63750</name>
</gene>
<feature type="transmembrane region" description="Helical" evidence="1">
    <location>
        <begin position="6"/>
        <end position="25"/>
    </location>
</feature>
<feature type="domain" description="VanZ-like" evidence="2">
    <location>
        <begin position="77"/>
        <end position="146"/>
    </location>
</feature>
<evidence type="ECO:0000313" key="4">
    <source>
        <dbReference type="Proteomes" id="UP001501074"/>
    </source>
</evidence>
<proteinExistence type="predicted"/>
<feature type="transmembrane region" description="Helical" evidence="1">
    <location>
        <begin position="130"/>
        <end position="150"/>
    </location>
</feature>
<feature type="transmembrane region" description="Helical" evidence="1">
    <location>
        <begin position="98"/>
        <end position="118"/>
    </location>
</feature>
<evidence type="ECO:0000313" key="3">
    <source>
        <dbReference type="EMBL" id="GAA3636545.1"/>
    </source>
</evidence>
<sequence>MHPWLGSYGLVVVLAVGPFAGWWLASRPRVAGALLLASLAAVAVLTLSPGPSHALTRCWVDLSGWSPGALLNSPTVQANVILFVAPVLLAGVLTRRPLAALVAGSALSAGIELVQMMVPALGRSCDTSDWQANTLGAVVGAAAAALALLLDGSRPQRGAGRTEHRGVNHLAL</sequence>
<accession>A0ABP7APD5</accession>
<keyword evidence="1" id="KW-0472">Membrane</keyword>
<evidence type="ECO:0000256" key="1">
    <source>
        <dbReference type="SAM" id="Phobius"/>
    </source>
</evidence>
<comment type="caution">
    <text evidence="3">The sequence shown here is derived from an EMBL/GenBank/DDBJ whole genome shotgun (WGS) entry which is preliminary data.</text>
</comment>
<dbReference type="Proteomes" id="UP001501074">
    <property type="component" value="Unassembled WGS sequence"/>
</dbReference>
<dbReference type="InterPro" id="IPR006976">
    <property type="entry name" value="VanZ-like"/>
</dbReference>
<keyword evidence="4" id="KW-1185">Reference proteome</keyword>
<dbReference type="EMBL" id="BAAAZO010000012">
    <property type="protein sequence ID" value="GAA3636545.1"/>
    <property type="molecule type" value="Genomic_DNA"/>
</dbReference>
<reference evidence="4" key="1">
    <citation type="journal article" date="2019" name="Int. J. Syst. Evol. Microbiol.">
        <title>The Global Catalogue of Microorganisms (GCM) 10K type strain sequencing project: providing services to taxonomists for standard genome sequencing and annotation.</title>
        <authorList>
            <consortium name="The Broad Institute Genomics Platform"/>
            <consortium name="The Broad Institute Genome Sequencing Center for Infectious Disease"/>
            <person name="Wu L."/>
            <person name="Ma J."/>
        </authorList>
    </citation>
    <scope>NUCLEOTIDE SEQUENCE [LARGE SCALE GENOMIC DNA]</scope>
    <source>
        <strain evidence="4">JCM 16902</strain>
    </source>
</reference>
<evidence type="ECO:0000259" key="2">
    <source>
        <dbReference type="Pfam" id="PF04892"/>
    </source>
</evidence>
<dbReference type="Pfam" id="PF04892">
    <property type="entry name" value="VanZ"/>
    <property type="match status" value="1"/>
</dbReference>
<name>A0ABP7APD5_9ACTN</name>
<keyword evidence="1" id="KW-1133">Transmembrane helix</keyword>
<protein>
    <recommendedName>
        <fullName evidence="2">VanZ-like domain-containing protein</fullName>
    </recommendedName>
</protein>